<dbReference type="Proteomes" id="UP000274920">
    <property type="component" value="Unassembled WGS sequence"/>
</dbReference>
<feature type="compositionally biased region" description="Low complexity" evidence="1">
    <location>
        <begin position="105"/>
        <end position="114"/>
    </location>
</feature>
<dbReference type="RefSeq" id="WP_125126802.1">
    <property type="nucleotide sequence ID" value="NZ_RHJS01000002.1"/>
</dbReference>
<feature type="compositionally biased region" description="Basic and acidic residues" evidence="1">
    <location>
        <begin position="72"/>
        <end position="82"/>
    </location>
</feature>
<name>A0A3R8JKK9_9FIRM</name>
<dbReference type="EMBL" id="RHJS01000002">
    <property type="protein sequence ID" value="RRK31054.1"/>
    <property type="molecule type" value="Genomic_DNA"/>
</dbReference>
<keyword evidence="3" id="KW-1185">Reference proteome</keyword>
<feature type="region of interest" description="Disordered" evidence="1">
    <location>
        <begin position="36"/>
        <end position="84"/>
    </location>
</feature>
<comment type="caution">
    <text evidence="2">The sequence shown here is derived from an EMBL/GenBank/DDBJ whole genome shotgun (WGS) entry which is preliminary data.</text>
</comment>
<protein>
    <submittedName>
        <fullName evidence="2">Uncharacterized protein</fullName>
    </submittedName>
</protein>
<organism evidence="2 3">
    <name type="scientific">Schaedlerella arabinosiphila</name>
    <dbReference type="NCBI Taxonomy" id="2044587"/>
    <lineage>
        <taxon>Bacteria</taxon>
        <taxon>Bacillati</taxon>
        <taxon>Bacillota</taxon>
        <taxon>Clostridia</taxon>
        <taxon>Lachnospirales</taxon>
        <taxon>Lachnospiraceae</taxon>
        <taxon>Schaedlerella</taxon>
    </lineage>
</organism>
<evidence type="ECO:0000256" key="1">
    <source>
        <dbReference type="SAM" id="MobiDB-lite"/>
    </source>
</evidence>
<gene>
    <name evidence="2" type="ORF">EBB54_06455</name>
</gene>
<reference evidence="2" key="1">
    <citation type="submission" date="2018-10" db="EMBL/GenBank/DDBJ databases">
        <title>Schaedlerella arabinophila gen. nov. sp. nov., isolated from the mouse intestinal tract and comparative analysis with the genome of the closely related altered Schaedler flora strain ASF502.</title>
        <authorList>
            <person name="Miyake S."/>
            <person name="Soh M."/>
            <person name="Seedorf H."/>
        </authorList>
    </citation>
    <scope>NUCLEOTIDE SEQUENCE [LARGE SCALE GENOMIC DNA]</scope>
    <source>
        <strain evidence="2">DSM 106076</strain>
    </source>
</reference>
<feature type="compositionally biased region" description="Basic and acidic residues" evidence="1">
    <location>
        <begin position="119"/>
        <end position="149"/>
    </location>
</feature>
<evidence type="ECO:0000313" key="3">
    <source>
        <dbReference type="Proteomes" id="UP000274920"/>
    </source>
</evidence>
<evidence type="ECO:0000313" key="2">
    <source>
        <dbReference type="EMBL" id="RRK31054.1"/>
    </source>
</evidence>
<dbReference type="AlphaFoldDB" id="A0A3R8JKK9"/>
<feature type="region of interest" description="Disordered" evidence="1">
    <location>
        <begin position="105"/>
        <end position="157"/>
    </location>
</feature>
<accession>A0A3R8JKK9</accession>
<sequence length="157" mass="18464">MVENTTQQEKAAGLSQMQKRYDIIEYQDNEESAGIYELKKDESGRPQIRFNHPEDKDSNAFDNIEDVDKSEEDNKNSERNGEKPIVVVTTLDLSAVEREIKQLKQQQQQLEQKLNSAAEEQKKDIQVELDRVIQELKRKDTDTYRDSHAYRRQYTLD</sequence>
<proteinExistence type="predicted"/>